<keyword evidence="2" id="KW-1185">Reference proteome</keyword>
<dbReference type="CDD" id="cd02440">
    <property type="entry name" value="AdoMet_MTases"/>
    <property type="match status" value="1"/>
</dbReference>
<protein>
    <recommendedName>
        <fullName evidence="3">Methyltransferase domain-containing protein</fullName>
    </recommendedName>
</protein>
<dbReference type="InterPro" id="IPR029063">
    <property type="entry name" value="SAM-dependent_MTases_sf"/>
</dbReference>
<gene>
    <name evidence="1" type="ORF">ARMA_1331</name>
</gene>
<name>A0A0N0RFI2_9CHLR</name>
<dbReference type="Pfam" id="PF13489">
    <property type="entry name" value="Methyltransf_23"/>
    <property type="match status" value="1"/>
</dbReference>
<dbReference type="PANTHER" id="PTHR43861:SF1">
    <property type="entry name" value="TRANS-ACONITATE 2-METHYLTRANSFERASE"/>
    <property type="match status" value="1"/>
</dbReference>
<reference evidence="1 2" key="1">
    <citation type="journal article" date="2015" name="Genome Announc.">
        <title>Draft Genome Sequence of a Heterotrophic Facultative Anaerobic Thermophilic Bacterium, Ardenticatena maritima Strain 110ST.</title>
        <authorList>
            <person name="Kawaichi S."/>
            <person name="Yoshida T."/>
            <person name="Sako Y."/>
            <person name="Nakamura R."/>
        </authorList>
    </citation>
    <scope>NUCLEOTIDE SEQUENCE [LARGE SCALE GENOMIC DNA]</scope>
    <source>
        <strain evidence="1 2">110S</strain>
    </source>
</reference>
<dbReference type="Gene3D" id="3.40.50.150">
    <property type="entry name" value="Vaccinia Virus protein VP39"/>
    <property type="match status" value="1"/>
</dbReference>
<proteinExistence type="predicted"/>
<dbReference type="SUPFAM" id="SSF53335">
    <property type="entry name" value="S-adenosyl-L-methionine-dependent methyltransferases"/>
    <property type="match status" value="1"/>
</dbReference>
<dbReference type="Proteomes" id="UP000037784">
    <property type="component" value="Unassembled WGS sequence"/>
</dbReference>
<comment type="caution">
    <text evidence="1">The sequence shown here is derived from an EMBL/GenBank/DDBJ whole genome shotgun (WGS) entry which is preliminary data.</text>
</comment>
<dbReference type="OrthoDB" id="43862at2"/>
<dbReference type="RefSeq" id="WP_054492790.1">
    <property type="nucleotide sequence ID" value="NZ_BBZA01000089.1"/>
</dbReference>
<organism evidence="1 2">
    <name type="scientific">Ardenticatena maritima</name>
    <dbReference type="NCBI Taxonomy" id="872965"/>
    <lineage>
        <taxon>Bacteria</taxon>
        <taxon>Bacillati</taxon>
        <taxon>Chloroflexota</taxon>
        <taxon>Ardenticatenia</taxon>
        <taxon>Ardenticatenales</taxon>
        <taxon>Ardenticatenaceae</taxon>
        <taxon>Ardenticatena</taxon>
    </lineage>
</organism>
<dbReference type="InParanoid" id="A0A0N0RFI2"/>
<evidence type="ECO:0000313" key="2">
    <source>
        <dbReference type="Proteomes" id="UP000037784"/>
    </source>
</evidence>
<dbReference type="EMBL" id="BBZA01000089">
    <property type="protein sequence ID" value="GAP62908.1"/>
    <property type="molecule type" value="Genomic_DNA"/>
</dbReference>
<accession>A0A0N0RFI2</accession>
<evidence type="ECO:0008006" key="3">
    <source>
        <dbReference type="Google" id="ProtNLM"/>
    </source>
</evidence>
<dbReference type="PANTHER" id="PTHR43861">
    <property type="entry name" value="TRANS-ACONITATE 2-METHYLTRANSFERASE-RELATED"/>
    <property type="match status" value="1"/>
</dbReference>
<dbReference type="AlphaFoldDB" id="A0A0N0RFI2"/>
<evidence type="ECO:0000313" key="1">
    <source>
        <dbReference type="EMBL" id="GAP62908.1"/>
    </source>
</evidence>
<reference evidence="2" key="2">
    <citation type="submission" date="2015-08" db="EMBL/GenBank/DDBJ databases">
        <title>Draft Genome Sequence of a Heterotrophic Facultative Anaerobic Bacterium Ardenticatena maritima Strain 110S.</title>
        <authorList>
            <person name="Kawaichi S."/>
            <person name="Yoshida T."/>
            <person name="Sako Y."/>
            <person name="Nakamura R."/>
        </authorList>
    </citation>
    <scope>NUCLEOTIDE SEQUENCE [LARGE SCALE GENOMIC DNA]</scope>
    <source>
        <strain evidence="2">110S</strain>
    </source>
</reference>
<sequence>MANDVEHQYYEYLYTRGYSRPEALQRVLQAYLPLFEGYPRVVDVGCGRGEFLALLEANGHEAIGVDIDEGMIEACRARGLTAYHADAIEWLEAQPQAFDAVFSTNVVEHMSPEQVQALIRAAYTALRPGGLLVIGTPNAASIVVHLHEFWRDPTHVRLYSSQLLEFFFYAAGFEGIESGSLEVTKWEGIDKILGERPPFPKNLPHGTSLPFPALDVPTPPPFEWPNTWRGRLWSILFPRLGRWLAPLFVDMRRQLSFQHMYLQAMENILRHTWEQQQSLTQYAEALERYTERLERAIRWLHPPREVYVTGRKPADPEKSEGALS</sequence>